<dbReference type="Gene3D" id="2.60.40.10">
    <property type="entry name" value="Immunoglobulins"/>
    <property type="match status" value="1"/>
</dbReference>
<evidence type="ECO:0000256" key="1">
    <source>
        <dbReference type="ARBA" id="ARBA00000448"/>
    </source>
</evidence>
<evidence type="ECO:0000256" key="9">
    <source>
        <dbReference type="ARBA" id="ARBA00023326"/>
    </source>
</evidence>
<evidence type="ECO:0000256" key="8">
    <source>
        <dbReference type="ARBA" id="ARBA00023295"/>
    </source>
</evidence>
<dbReference type="Pfam" id="PF01915">
    <property type="entry name" value="Glyco_hydro_3_C"/>
    <property type="match status" value="1"/>
</dbReference>
<dbReference type="Pfam" id="PF00933">
    <property type="entry name" value="Glyco_hydro_3"/>
    <property type="match status" value="1"/>
</dbReference>
<dbReference type="SMART" id="SM01217">
    <property type="entry name" value="Fn3_like"/>
    <property type="match status" value="1"/>
</dbReference>
<proteinExistence type="inferred from homology"/>
<evidence type="ECO:0000259" key="12">
    <source>
        <dbReference type="SMART" id="SM01217"/>
    </source>
</evidence>
<dbReference type="SUPFAM" id="SSF51445">
    <property type="entry name" value="(Trans)glycosidases"/>
    <property type="match status" value="2"/>
</dbReference>
<dbReference type="PANTHER" id="PTHR42715:SF2">
    <property type="entry name" value="BETA-GLUCOSIDASE F-RELATED"/>
    <property type="match status" value="1"/>
</dbReference>
<sequence length="736" mass="77870">MARIKGGSPAPVYDIAAAQFVSLTMLINPLAVVLVGSLAVQAQRAHISSEWAAAYRKAETAVKKLSLKEKVDLATGVGWMNGNCIGNTPPVPSINFPGLCLEDSPLGVRSTDLVSAFPAAINVASTFNRDLIRQRGAAMGAEFRGKGVHVALGPMMNLMRAPAAGRNWEGFGGDPFLSGEGAFETVTGIQSAGVQATIKSMELMLVRMMLCSTTLSKDNSRFPGTSCQVANCAESAFTKRIIYFMLDWQATHSTLSVNAGLDMTMPGDITFNSGTTYFGANLTGAVENGSVPQSRVDDIALRILAAWYLLHQDSGYPAVNFFAWNVNAPGNQHVNVQGNHKDLIRTIDAASTVLLKNEKNALPLKAPKSIAIIGNGAGPSSKGPNGYPDRGGDDGVLAQGFGSGTAEFPYLVTPLDAITARAKKDGTSISSSLSDSDLDAAAAAAAGKDVAFVFVTADSGEGYITVEGNFGDRNDLQAWHNGDTLINKVASVNKNTIVVVNSVGPIITEAWITNPNVTGLVWSGVPGQEAGNGLADVLYGSYNPSGRLPYTIAKSANDYAAQVLFTTPGPILQVPYDEGLFIDYRHFDQANIAPRFEFGFGLSYTKFEYSFLRISGSVRGRPSASGEGASVDADLHNKVITVQFSVSNVGSVAGTEIPQLYTSPPASAQSAPRNLKGFESVFLRPGERQTVTIQLSQFDLSVWDVATQQYKVHSGKTGILIGASSRDIRLTGSIDL</sequence>
<evidence type="ECO:0000256" key="5">
    <source>
        <dbReference type="ARBA" id="ARBA00022801"/>
    </source>
</evidence>
<dbReference type="InterPro" id="IPR017853">
    <property type="entry name" value="GH"/>
</dbReference>
<evidence type="ECO:0000256" key="7">
    <source>
        <dbReference type="ARBA" id="ARBA00023277"/>
    </source>
</evidence>
<keyword evidence="8" id="KW-0326">Glycosidase</keyword>
<keyword evidence="7" id="KW-0119">Carbohydrate metabolism</keyword>
<dbReference type="SUPFAM" id="SSF52279">
    <property type="entry name" value="Beta-D-glucan exohydrolase, C-terminal domain"/>
    <property type="match status" value="1"/>
</dbReference>
<keyword evidence="5" id="KW-0378">Hydrolase</keyword>
<dbReference type="InterPro" id="IPR036881">
    <property type="entry name" value="Glyco_hydro_3_C_sf"/>
</dbReference>
<organism evidence="13 14">
    <name type="scientific">Hohenbuehelia grisea</name>
    <dbReference type="NCBI Taxonomy" id="104357"/>
    <lineage>
        <taxon>Eukaryota</taxon>
        <taxon>Fungi</taxon>
        <taxon>Dikarya</taxon>
        <taxon>Basidiomycota</taxon>
        <taxon>Agaricomycotina</taxon>
        <taxon>Agaricomycetes</taxon>
        <taxon>Agaricomycetidae</taxon>
        <taxon>Agaricales</taxon>
        <taxon>Pleurotineae</taxon>
        <taxon>Pleurotaceae</taxon>
        <taxon>Hohenbuehelia</taxon>
    </lineage>
</organism>
<evidence type="ECO:0000313" key="13">
    <source>
        <dbReference type="EMBL" id="KAL0950918.1"/>
    </source>
</evidence>
<keyword evidence="6" id="KW-0136">Cellulose degradation</keyword>
<reference evidence="14" key="1">
    <citation type="submission" date="2024-06" db="EMBL/GenBank/DDBJ databases">
        <title>Multi-omics analyses provide insights into the biosynthesis of the anticancer antibiotic pleurotin in Hohenbuehelia grisea.</title>
        <authorList>
            <person name="Weaver J.A."/>
            <person name="Alberti F."/>
        </authorList>
    </citation>
    <scope>NUCLEOTIDE SEQUENCE [LARGE SCALE GENOMIC DNA]</scope>
    <source>
        <strain evidence="14">T-177</strain>
    </source>
</reference>
<dbReference type="Pfam" id="PF14310">
    <property type="entry name" value="Fn3-like"/>
    <property type="match status" value="1"/>
</dbReference>
<comment type="caution">
    <text evidence="13">The sequence shown here is derived from an EMBL/GenBank/DDBJ whole genome shotgun (WGS) entry which is preliminary data.</text>
</comment>
<dbReference type="InterPro" id="IPR026891">
    <property type="entry name" value="Fn3-like"/>
</dbReference>
<keyword evidence="11" id="KW-0812">Transmembrane</keyword>
<keyword evidence="11" id="KW-0472">Membrane</keyword>
<keyword evidence="11" id="KW-1133">Transmembrane helix</keyword>
<accession>A0ABR3J5Y1</accession>
<evidence type="ECO:0000256" key="6">
    <source>
        <dbReference type="ARBA" id="ARBA00023001"/>
    </source>
</evidence>
<feature type="region of interest" description="Disordered" evidence="10">
    <location>
        <begin position="375"/>
        <end position="394"/>
    </location>
</feature>
<feature type="domain" description="Fibronectin type III-like" evidence="12">
    <location>
        <begin position="656"/>
        <end position="725"/>
    </location>
</feature>
<comment type="similarity">
    <text evidence="3">Belongs to the glycosyl hydrolase 3 family.</text>
</comment>
<evidence type="ECO:0000256" key="4">
    <source>
        <dbReference type="ARBA" id="ARBA00012744"/>
    </source>
</evidence>
<protein>
    <recommendedName>
        <fullName evidence="4">beta-glucosidase</fullName>
        <ecNumber evidence="4">3.2.1.21</ecNumber>
    </recommendedName>
</protein>
<evidence type="ECO:0000256" key="11">
    <source>
        <dbReference type="SAM" id="Phobius"/>
    </source>
</evidence>
<feature type="transmembrane region" description="Helical" evidence="11">
    <location>
        <begin position="12"/>
        <end position="40"/>
    </location>
</feature>
<evidence type="ECO:0000256" key="2">
    <source>
        <dbReference type="ARBA" id="ARBA00004987"/>
    </source>
</evidence>
<dbReference type="EMBL" id="JASNQZ010000011">
    <property type="protein sequence ID" value="KAL0950918.1"/>
    <property type="molecule type" value="Genomic_DNA"/>
</dbReference>
<dbReference type="InterPro" id="IPR050288">
    <property type="entry name" value="Cellulose_deg_GH3"/>
</dbReference>
<dbReference type="Gene3D" id="3.40.50.1700">
    <property type="entry name" value="Glycoside hydrolase family 3 C-terminal domain"/>
    <property type="match status" value="1"/>
</dbReference>
<evidence type="ECO:0000256" key="3">
    <source>
        <dbReference type="ARBA" id="ARBA00005336"/>
    </source>
</evidence>
<dbReference type="InterPro" id="IPR002772">
    <property type="entry name" value="Glyco_hydro_3_C"/>
</dbReference>
<keyword evidence="9" id="KW-0624">Polysaccharide degradation</keyword>
<comment type="catalytic activity">
    <reaction evidence="1">
        <text>Hydrolysis of terminal, non-reducing beta-D-glucosyl residues with release of beta-D-glucose.</text>
        <dbReference type="EC" id="3.2.1.21"/>
    </reaction>
</comment>
<dbReference type="PRINTS" id="PR00133">
    <property type="entry name" value="GLHYDRLASE3"/>
</dbReference>
<comment type="pathway">
    <text evidence="2">Glycan metabolism; cellulose degradation.</text>
</comment>
<dbReference type="PANTHER" id="PTHR42715">
    <property type="entry name" value="BETA-GLUCOSIDASE"/>
    <property type="match status" value="1"/>
</dbReference>
<evidence type="ECO:0000313" key="14">
    <source>
        <dbReference type="Proteomes" id="UP001556367"/>
    </source>
</evidence>
<evidence type="ECO:0000256" key="10">
    <source>
        <dbReference type="SAM" id="MobiDB-lite"/>
    </source>
</evidence>
<dbReference type="InterPro" id="IPR013783">
    <property type="entry name" value="Ig-like_fold"/>
</dbReference>
<name>A0ABR3J5Y1_9AGAR</name>
<dbReference type="Gene3D" id="3.20.20.300">
    <property type="entry name" value="Glycoside hydrolase, family 3, N-terminal domain"/>
    <property type="match status" value="2"/>
</dbReference>
<keyword evidence="14" id="KW-1185">Reference proteome</keyword>
<dbReference type="InterPro" id="IPR036962">
    <property type="entry name" value="Glyco_hydro_3_N_sf"/>
</dbReference>
<dbReference type="Proteomes" id="UP001556367">
    <property type="component" value="Unassembled WGS sequence"/>
</dbReference>
<dbReference type="InterPro" id="IPR001764">
    <property type="entry name" value="Glyco_hydro_3_N"/>
</dbReference>
<dbReference type="EC" id="3.2.1.21" evidence="4"/>
<gene>
    <name evidence="13" type="ORF">HGRIS_007675</name>
</gene>